<protein>
    <submittedName>
        <fullName evidence="1">13033_t:CDS:1</fullName>
    </submittedName>
</protein>
<reference evidence="1" key="1">
    <citation type="submission" date="2021-06" db="EMBL/GenBank/DDBJ databases">
        <authorList>
            <person name="Kallberg Y."/>
            <person name="Tangrot J."/>
            <person name="Rosling A."/>
        </authorList>
    </citation>
    <scope>NUCLEOTIDE SEQUENCE</scope>
    <source>
        <strain evidence="1">MA453B</strain>
    </source>
</reference>
<dbReference type="OrthoDB" id="2399157at2759"/>
<dbReference type="AlphaFoldDB" id="A0A9N9J437"/>
<feature type="non-terminal residue" evidence="1">
    <location>
        <position position="1"/>
    </location>
</feature>
<evidence type="ECO:0000313" key="2">
    <source>
        <dbReference type="Proteomes" id="UP000789405"/>
    </source>
</evidence>
<sequence length="319" mass="37094">MAPTKEINIQLKPANQVVEVVKHLTYDSTYKSDDVVLINLACMPKARLEIASISSIIQYSCDIVLSGIVHDVVFDFSRVRMPFTWPKKSIREILHSNASSPIAIELVSRDCRLIVFKKNDHNRRDDYYDQIKNWRKDLPNRFHLMLNELVENVSAHAKLEDDRFCFTVGHLEIISGTQVYEQRGIAEWKGTMVHGEINLTNEFNYRHAMKLFKEPTLLKNDRFLVCHVHLNVYGQRTLRTRELCEEIIRDLELAAERSPKIILDFFEVDEISQAFRGFLKQFVVKNSKIQILIMVPPSADEELKEDLQELIELAARNNP</sequence>
<evidence type="ECO:0000313" key="1">
    <source>
        <dbReference type="EMBL" id="CAG8762817.1"/>
    </source>
</evidence>
<dbReference type="EMBL" id="CAJVPY010017625">
    <property type="protein sequence ID" value="CAG8762817.1"/>
    <property type="molecule type" value="Genomic_DNA"/>
</dbReference>
<organism evidence="1 2">
    <name type="scientific">Dentiscutata erythropus</name>
    <dbReference type="NCBI Taxonomy" id="1348616"/>
    <lineage>
        <taxon>Eukaryota</taxon>
        <taxon>Fungi</taxon>
        <taxon>Fungi incertae sedis</taxon>
        <taxon>Mucoromycota</taxon>
        <taxon>Glomeromycotina</taxon>
        <taxon>Glomeromycetes</taxon>
        <taxon>Diversisporales</taxon>
        <taxon>Gigasporaceae</taxon>
        <taxon>Dentiscutata</taxon>
    </lineage>
</organism>
<accession>A0A9N9J437</accession>
<gene>
    <name evidence="1" type="ORF">DERYTH_LOCUS17976</name>
</gene>
<comment type="caution">
    <text evidence="1">The sequence shown here is derived from an EMBL/GenBank/DDBJ whole genome shotgun (WGS) entry which is preliminary data.</text>
</comment>
<keyword evidence="2" id="KW-1185">Reference proteome</keyword>
<proteinExistence type="predicted"/>
<name>A0A9N9J437_9GLOM</name>
<dbReference type="Proteomes" id="UP000789405">
    <property type="component" value="Unassembled WGS sequence"/>
</dbReference>